<evidence type="ECO:0000313" key="3">
    <source>
        <dbReference type="Proteomes" id="UP000324222"/>
    </source>
</evidence>
<organism evidence="2 3">
    <name type="scientific">Portunus trituberculatus</name>
    <name type="common">Swimming crab</name>
    <name type="synonym">Neptunus trituberculatus</name>
    <dbReference type="NCBI Taxonomy" id="210409"/>
    <lineage>
        <taxon>Eukaryota</taxon>
        <taxon>Metazoa</taxon>
        <taxon>Ecdysozoa</taxon>
        <taxon>Arthropoda</taxon>
        <taxon>Crustacea</taxon>
        <taxon>Multicrustacea</taxon>
        <taxon>Malacostraca</taxon>
        <taxon>Eumalacostraca</taxon>
        <taxon>Eucarida</taxon>
        <taxon>Decapoda</taxon>
        <taxon>Pleocyemata</taxon>
        <taxon>Brachyura</taxon>
        <taxon>Eubrachyura</taxon>
        <taxon>Portunoidea</taxon>
        <taxon>Portunidae</taxon>
        <taxon>Portuninae</taxon>
        <taxon>Portunus</taxon>
    </lineage>
</organism>
<reference evidence="2 3" key="1">
    <citation type="submission" date="2019-05" db="EMBL/GenBank/DDBJ databases">
        <title>Another draft genome of Portunus trituberculatus and its Hox gene families provides insights of decapod evolution.</title>
        <authorList>
            <person name="Jeong J.-H."/>
            <person name="Song I."/>
            <person name="Kim S."/>
            <person name="Choi T."/>
            <person name="Kim D."/>
            <person name="Ryu S."/>
            <person name="Kim W."/>
        </authorList>
    </citation>
    <scope>NUCLEOTIDE SEQUENCE [LARGE SCALE GENOMIC DNA]</scope>
    <source>
        <tissue evidence="2">Muscle</tissue>
    </source>
</reference>
<gene>
    <name evidence="2" type="ORF">E2C01_065790</name>
</gene>
<evidence type="ECO:0000313" key="2">
    <source>
        <dbReference type="EMBL" id="MPC71513.1"/>
    </source>
</evidence>
<dbReference type="EMBL" id="VSRR010033017">
    <property type="protein sequence ID" value="MPC71513.1"/>
    <property type="molecule type" value="Genomic_DNA"/>
</dbReference>
<accession>A0A5B7HN17</accession>
<feature type="compositionally biased region" description="Basic and acidic residues" evidence="1">
    <location>
        <begin position="80"/>
        <end position="92"/>
    </location>
</feature>
<keyword evidence="3" id="KW-1185">Reference proteome</keyword>
<name>A0A5B7HN17_PORTR</name>
<proteinExistence type="predicted"/>
<feature type="region of interest" description="Disordered" evidence="1">
    <location>
        <begin position="57"/>
        <end position="120"/>
    </location>
</feature>
<protein>
    <submittedName>
        <fullName evidence="2">Uncharacterized protein</fullName>
    </submittedName>
</protein>
<sequence>MDICRIPRSPPYPLHYTIALLAKQSRYNLSCPSRATCTTPRAYAKNLHECEAAGRRAAYPIPPTDPTLTSLPPPKLTAPNREKETKTREIRRQSHLSNSGNSENTVGSWRHDVKTLSSPV</sequence>
<feature type="compositionally biased region" description="Polar residues" evidence="1">
    <location>
        <begin position="95"/>
        <end position="107"/>
    </location>
</feature>
<dbReference type="Proteomes" id="UP000324222">
    <property type="component" value="Unassembled WGS sequence"/>
</dbReference>
<dbReference type="AlphaFoldDB" id="A0A5B7HN17"/>
<evidence type="ECO:0000256" key="1">
    <source>
        <dbReference type="SAM" id="MobiDB-lite"/>
    </source>
</evidence>
<comment type="caution">
    <text evidence="2">The sequence shown here is derived from an EMBL/GenBank/DDBJ whole genome shotgun (WGS) entry which is preliminary data.</text>
</comment>
<feature type="compositionally biased region" description="Pro residues" evidence="1">
    <location>
        <begin position="60"/>
        <end position="76"/>
    </location>
</feature>